<sequence length="82" mass="9298">MVPVPRTRSLRRSSLTTLPGFAFMWSRLVKNLRALTTMYLTHDGNGANETYISCNNLVCFVGKVRDHDYCFGRNQGRNSRGA</sequence>
<dbReference type="Proteomes" id="UP000054558">
    <property type="component" value="Unassembled WGS sequence"/>
</dbReference>
<dbReference type="AlphaFoldDB" id="A0A1Y1HUB7"/>
<dbReference type="EMBL" id="DF237053">
    <property type="protein sequence ID" value="GAQ82214.1"/>
    <property type="molecule type" value="Genomic_DNA"/>
</dbReference>
<name>A0A1Y1HUB7_KLENI</name>
<organism evidence="1 2">
    <name type="scientific">Klebsormidium nitens</name>
    <name type="common">Green alga</name>
    <name type="synonym">Ulothrix nitens</name>
    <dbReference type="NCBI Taxonomy" id="105231"/>
    <lineage>
        <taxon>Eukaryota</taxon>
        <taxon>Viridiplantae</taxon>
        <taxon>Streptophyta</taxon>
        <taxon>Klebsormidiophyceae</taxon>
        <taxon>Klebsormidiales</taxon>
        <taxon>Klebsormidiaceae</taxon>
        <taxon>Klebsormidium</taxon>
    </lineage>
</organism>
<proteinExistence type="predicted"/>
<reference evidence="1 2" key="1">
    <citation type="journal article" date="2014" name="Nat. Commun.">
        <title>Klebsormidium flaccidum genome reveals primary factors for plant terrestrial adaptation.</title>
        <authorList>
            <person name="Hori K."/>
            <person name="Maruyama F."/>
            <person name="Fujisawa T."/>
            <person name="Togashi T."/>
            <person name="Yamamoto N."/>
            <person name="Seo M."/>
            <person name="Sato S."/>
            <person name="Yamada T."/>
            <person name="Mori H."/>
            <person name="Tajima N."/>
            <person name="Moriyama T."/>
            <person name="Ikeuchi M."/>
            <person name="Watanabe M."/>
            <person name="Wada H."/>
            <person name="Kobayashi K."/>
            <person name="Saito M."/>
            <person name="Masuda T."/>
            <person name="Sasaki-Sekimoto Y."/>
            <person name="Mashiguchi K."/>
            <person name="Awai K."/>
            <person name="Shimojima M."/>
            <person name="Masuda S."/>
            <person name="Iwai M."/>
            <person name="Nobusawa T."/>
            <person name="Narise T."/>
            <person name="Kondo S."/>
            <person name="Saito H."/>
            <person name="Sato R."/>
            <person name="Murakawa M."/>
            <person name="Ihara Y."/>
            <person name="Oshima-Yamada Y."/>
            <person name="Ohtaka K."/>
            <person name="Satoh M."/>
            <person name="Sonobe K."/>
            <person name="Ishii M."/>
            <person name="Ohtani R."/>
            <person name="Kanamori-Sato M."/>
            <person name="Honoki R."/>
            <person name="Miyazaki D."/>
            <person name="Mochizuki H."/>
            <person name="Umetsu J."/>
            <person name="Higashi K."/>
            <person name="Shibata D."/>
            <person name="Kamiya Y."/>
            <person name="Sato N."/>
            <person name="Nakamura Y."/>
            <person name="Tabata S."/>
            <person name="Ida S."/>
            <person name="Kurokawa K."/>
            <person name="Ohta H."/>
        </authorList>
    </citation>
    <scope>NUCLEOTIDE SEQUENCE [LARGE SCALE GENOMIC DNA]</scope>
    <source>
        <strain evidence="1 2">NIES-2285</strain>
    </source>
</reference>
<evidence type="ECO:0000313" key="2">
    <source>
        <dbReference type="Proteomes" id="UP000054558"/>
    </source>
</evidence>
<keyword evidence="2" id="KW-1185">Reference proteome</keyword>
<accession>A0A1Y1HUB7</accession>
<protein>
    <submittedName>
        <fullName evidence="1">Uncharacterized protein</fullName>
    </submittedName>
</protein>
<evidence type="ECO:0000313" key="1">
    <source>
        <dbReference type="EMBL" id="GAQ82214.1"/>
    </source>
</evidence>
<gene>
    <name evidence="1" type="ORF">KFL_001040170</name>
</gene>